<dbReference type="Pfam" id="PF01922">
    <property type="entry name" value="SRP19"/>
    <property type="match status" value="1"/>
</dbReference>
<dbReference type="PANTHER" id="PTHR17453">
    <property type="entry name" value="SIGNAL RECOGNITION PARTICLE 19 KD PROTEIN"/>
    <property type="match status" value="1"/>
</dbReference>
<evidence type="ECO:0000256" key="2">
    <source>
        <dbReference type="ARBA" id="ARBA00022490"/>
    </source>
</evidence>
<protein>
    <recommendedName>
        <fullName evidence="8">Signal recognition particle SRP19 subunit</fullName>
    </recommendedName>
</protein>
<keyword evidence="2" id="KW-0963">Cytoplasm</keyword>
<dbReference type="GO" id="GO:0008312">
    <property type="term" value="F:7S RNA binding"/>
    <property type="evidence" value="ECO:0007669"/>
    <property type="project" value="InterPro"/>
</dbReference>
<dbReference type="Proteomes" id="UP000789595">
    <property type="component" value="Unassembled WGS sequence"/>
</dbReference>
<proteinExistence type="predicted"/>
<evidence type="ECO:0000256" key="5">
    <source>
        <dbReference type="SAM" id="MobiDB-lite"/>
    </source>
</evidence>
<organism evidence="6 7">
    <name type="scientific">Pelagomonas calceolata</name>
    <dbReference type="NCBI Taxonomy" id="35677"/>
    <lineage>
        <taxon>Eukaryota</taxon>
        <taxon>Sar</taxon>
        <taxon>Stramenopiles</taxon>
        <taxon>Ochrophyta</taxon>
        <taxon>Pelagophyceae</taxon>
        <taxon>Pelagomonadales</taxon>
        <taxon>Pelagomonadaceae</taxon>
        <taxon>Pelagomonas</taxon>
    </lineage>
</organism>
<dbReference type="InterPro" id="IPR002778">
    <property type="entry name" value="Signal_recog_particle_SRP19"/>
</dbReference>
<dbReference type="GO" id="GO:0006617">
    <property type="term" value="P:SRP-dependent cotranslational protein targeting to membrane, signal sequence recognition"/>
    <property type="evidence" value="ECO:0007669"/>
    <property type="project" value="TreeGrafter"/>
</dbReference>
<keyword evidence="7" id="KW-1185">Reference proteome</keyword>
<dbReference type="AlphaFoldDB" id="A0A8J2SRM4"/>
<evidence type="ECO:0000256" key="3">
    <source>
        <dbReference type="ARBA" id="ARBA00023135"/>
    </source>
</evidence>
<dbReference type="InterPro" id="IPR036521">
    <property type="entry name" value="SRP19-like_sf"/>
</dbReference>
<dbReference type="GO" id="GO:0005786">
    <property type="term" value="C:signal recognition particle, endoplasmic reticulum targeting"/>
    <property type="evidence" value="ECO:0007669"/>
    <property type="project" value="UniProtKB-KW"/>
</dbReference>
<comment type="subcellular location">
    <subcellularLocation>
        <location evidence="1">Cytoplasm</location>
    </subcellularLocation>
</comment>
<accession>A0A8J2SRM4</accession>
<name>A0A8J2SRM4_9STRA</name>
<evidence type="ECO:0000256" key="4">
    <source>
        <dbReference type="ARBA" id="ARBA00023274"/>
    </source>
</evidence>
<evidence type="ECO:0000313" key="7">
    <source>
        <dbReference type="Proteomes" id="UP000789595"/>
    </source>
</evidence>
<evidence type="ECO:0000313" key="6">
    <source>
        <dbReference type="EMBL" id="CAH0372297.1"/>
    </source>
</evidence>
<dbReference type="OrthoDB" id="2190947at2759"/>
<feature type="compositionally biased region" description="Low complexity" evidence="5">
    <location>
        <begin position="11"/>
        <end position="24"/>
    </location>
</feature>
<evidence type="ECO:0000256" key="1">
    <source>
        <dbReference type="ARBA" id="ARBA00004496"/>
    </source>
</evidence>
<dbReference type="Gene3D" id="3.30.56.30">
    <property type="entry name" value="Signal recognition particle, SRP19-like subunit"/>
    <property type="match status" value="1"/>
</dbReference>
<gene>
    <name evidence="6" type="ORF">PECAL_3P22810</name>
</gene>
<dbReference type="PANTHER" id="PTHR17453:SF0">
    <property type="entry name" value="SIGNAL RECOGNITION PARTICLE 19 KDA PROTEIN"/>
    <property type="match status" value="1"/>
</dbReference>
<feature type="compositionally biased region" description="Basic residues" evidence="5">
    <location>
        <begin position="1"/>
        <end position="10"/>
    </location>
</feature>
<evidence type="ECO:0008006" key="8">
    <source>
        <dbReference type="Google" id="ProtNLM"/>
    </source>
</evidence>
<dbReference type="EMBL" id="CAKKNE010000003">
    <property type="protein sequence ID" value="CAH0372297.1"/>
    <property type="molecule type" value="Genomic_DNA"/>
</dbReference>
<feature type="region of interest" description="Disordered" evidence="5">
    <location>
        <begin position="1"/>
        <end position="39"/>
    </location>
</feature>
<sequence length="202" mass="23326">MPKGPSKRQQKLAQRQALARQEAAYDAEPEVDYAPPDPNTKITWPRMMAGQVDAGKLPAVWPNNINRLKTIQKGRRISKEQCCDNPIVQEMGEVCQFLKLTHVMEPYKVIPRDNTAYPGRIRVKIFDDDGKPVNEEIKCRMDLMRKMGEMIPKLTIRAKRIKQERDRHEQYKAQYEAYVEKKIEKAAGPRKKKAGRKKGPGK</sequence>
<reference evidence="6" key="1">
    <citation type="submission" date="2021-11" db="EMBL/GenBank/DDBJ databases">
        <authorList>
            <consortium name="Genoscope - CEA"/>
            <person name="William W."/>
        </authorList>
    </citation>
    <scope>NUCLEOTIDE SEQUENCE</scope>
</reference>
<keyword evidence="3" id="KW-0733">Signal recognition particle</keyword>
<keyword evidence="4" id="KW-0687">Ribonucleoprotein</keyword>
<comment type="caution">
    <text evidence="6">The sequence shown here is derived from an EMBL/GenBank/DDBJ whole genome shotgun (WGS) entry which is preliminary data.</text>
</comment>
<dbReference type="SUPFAM" id="SSF69695">
    <property type="entry name" value="SRP19"/>
    <property type="match status" value="1"/>
</dbReference>